<dbReference type="Gene3D" id="2.40.160.10">
    <property type="entry name" value="Porin"/>
    <property type="match status" value="1"/>
</dbReference>
<dbReference type="AlphaFoldDB" id="A0A0C7CUG8"/>
<evidence type="ECO:0000313" key="5">
    <source>
        <dbReference type="EMBL" id="RPM17003.1"/>
    </source>
</evidence>
<evidence type="ECO:0000313" key="7">
    <source>
        <dbReference type="Proteomes" id="UP000284767"/>
    </source>
</evidence>
<reference evidence="5 7" key="3">
    <citation type="submission" date="2017-08" db="EMBL/GenBank/DDBJ databases">
        <authorList>
            <person name="Feschi L."/>
            <person name="Jeukens J."/>
            <person name="Emond-Rheault J.-G."/>
            <person name="Kukavica-Ibrulj I."/>
            <person name="Boyle B."/>
            <person name="Levesque R.C."/>
        </authorList>
    </citation>
    <scope>NUCLEOTIDE SEQUENCE [LARGE SCALE GENOMIC DNA]</scope>
    <source>
        <strain evidence="5 7">PA-W36</strain>
    </source>
</reference>
<dbReference type="GO" id="GO:0016020">
    <property type="term" value="C:membrane"/>
    <property type="evidence" value="ECO:0007669"/>
    <property type="project" value="InterPro"/>
</dbReference>
<organism evidence="5 7">
    <name type="scientific">Pseudomonas aeruginosa</name>
    <dbReference type="NCBI Taxonomy" id="287"/>
    <lineage>
        <taxon>Bacteria</taxon>
        <taxon>Pseudomonadati</taxon>
        <taxon>Pseudomonadota</taxon>
        <taxon>Gammaproteobacteria</taxon>
        <taxon>Pseudomonadales</taxon>
        <taxon>Pseudomonadaceae</taxon>
        <taxon>Pseudomonas</taxon>
    </lineage>
</organism>
<dbReference type="RefSeq" id="WP_003116508.1">
    <property type="nucleotide sequence ID" value="NZ_AP024513.1"/>
</dbReference>
<protein>
    <submittedName>
        <fullName evidence="5">Outer membrane porin, OprD family</fullName>
    </submittedName>
    <submittedName>
        <fullName evidence="4">Porin-like protein NicP</fullName>
    </submittedName>
</protein>
<comment type="caution">
    <text evidence="5">The sequence shown here is derived from an EMBL/GenBank/DDBJ whole genome shotgun (WGS) entry which is preliminary data.</text>
</comment>
<keyword evidence="3" id="KW-0732">Signal</keyword>
<comment type="similarity">
    <text evidence="1">Belongs to the outer membrane porin (Opr) (TC 1.B.25) family.</text>
</comment>
<name>A0A0C7CUG8_PSEAI</name>
<dbReference type="EMBL" id="CVVU01000133">
    <property type="protein sequence ID" value="CRO68200.1"/>
    <property type="molecule type" value="Genomic_DNA"/>
</dbReference>
<dbReference type="Pfam" id="PF03573">
    <property type="entry name" value="OprD"/>
    <property type="match status" value="1"/>
</dbReference>
<dbReference type="FunFam" id="2.40.160.10:FF:000008">
    <property type="entry name" value="OprD family porin"/>
    <property type="match status" value="1"/>
</dbReference>
<dbReference type="GO" id="GO:0015288">
    <property type="term" value="F:porin activity"/>
    <property type="evidence" value="ECO:0007669"/>
    <property type="project" value="TreeGrafter"/>
</dbReference>
<evidence type="ECO:0000256" key="3">
    <source>
        <dbReference type="ARBA" id="ARBA00022729"/>
    </source>
</evidence>
<reference evidence="6" key="2">
    <citation type="submission" date="2015-06" db="EMBL/GenBank/DDBJ databases">
        <authorList>
            <person name="Radhakrishnan Rajesh"/>
            <person name="Underwood Anthony"/>
            <person name="Al-Shahib Ali"/>
        </authorList>
    </citation>
    <scope>NUCLEOTIDE SEQUENCE [LARGE SCALE GENOMIC DNA]</scope>
    <source>
        <strain evidence="6">P19_London_7_VIM_2_05_10</strain>
    </source>
</reference>
<evidence type="ECO:0000313" key="6">
    <source>
        <dbReference type="Proteomes" id="UP000045039"/>
    </source>
</evidence>
<evidence type="ECO:0000256" key="1">
    <source>
        <dbReference type="ARBA" id="ARBA00009075"/>
    </source>
</evidence>
<dbReference type="PANTHER" id="PTHR34596">
    <property type="entry name" value="CHITOPORIN"/>
    <property type="match status" value="1"/>
</dbReference>
<sequence>MSTSLPQAARSVRSSRSTTLTTTAVVLAGIAPLGNAAGFLEDSKASLETRNFYMNRDFRDGPGQSKREEWAQGFILNLQSGYTQGTVGFGLDAMGMLGVKLDSGRGRSGTGLLPKDSDGRAPDTYSKLGLTAKVKVSQSELKVGTLIPKLPSVQPNNGRIFPQIFEGALLTSKEIKDLGFTAGRLEKTKIRDSSDSEDLALNDKNGRFAGVSADHFDLGGLDYKLTDQLTASYHYSNLQDVYRQHFVGLLHSWPIGPGELTSDLRFARSTDSGSAKAGGIDNKSLNGMFTYSLGNHAFGAAWQRMNGDDAFPYLEGSNPYLVNFVQVNDFAGPKERSWQLRYDYDFVGLGIPGLTFMTRYVKGDNVELAGQRGEGREWERNTELQYVFQSGALKNLGIRWRNATFRSNFTRDIDENRLIVSYTLPIW</sequence>
<keyword evidence="2" id="KW-0813">Transport</keyword>
<reference evidence="5 7" key="4">
    <citation type="submission" date="2019-01" db="EMBL/GenBank/DDBJ databases">
        <title>The Pseudomonas aeruginosa pan-genome provides new insights on its population structure, horizontal gene transfer and pathogenicity.</title>
        <authorList>
            <person name="Freschi L."/>
            <person name="Vincent A.T."/>
            <person name="Jeukens J."/>
            <person name="Emond-Rheault J.-G."/>
            <person name="Kukavica-Ibrulj I."/>
            <person name="Dupont M.-J."/>
            <person name="Charette S.J."/>
            <person name="Boyle B."/>
            <person name="Levesque R.C."/>
        </authorList>
    </citation>
    <scope>NUCLEOTIDE SEQUENCE [LARGE SCALE GENOMIC DNA]</scope>
    <source>
        <strain evidence="5 7">PA-W36</strain>
    </source>
</reference>
<accession>A0A0C7CUG8</accession>
<reference evidence="4" key="1">
    <citation type="submission" date="2015-06" db="EMBL/GenBank/DDBJ databases">
        <authorList>
            <person name="Radhakrishnan R."/>
            <person name="Underwood A."/>
            <person name="Al-Shahib A."/>
        </authorList>
    </citation>
    <scope>NUCLEOTIDE SEQUENCE</scope>
    <source>
        <strain evidence="4">P19_London_7_VIM_2_05_10</strain>
    </source>
</reference>
<gene>
    <name evidence="4" type="primary">nicP_3</name>
    <name evidence="5" type="ORF">IPC1295_12595</name>
    <name evidence="4" type="ORF">PAERUG_P19_London_7_VIM_2_05_10_02261</name>
</gene>
<evidence type="ECO:0000256" key="2">
    <source>
        <dbReference type="ARBA" id="ARBA00022448"/>
    </source>
</evidence>
<dbReference type="EMBL" id="NSNE01000006">
    <property type="protein sequence ID" value="RPM17003.1"/>
    <property type="molecule type" value="Genomic_DNA"/>
</dbReference>
<proteinExistence type="inferred from homology"/>
<dbReference type="InterPro" id="IPR005318">
    <property type="entry name" value="OM_porin_bac"/>
</dbReference>
<dbReference type="Proteomes" id="UP000284767">
    <property type="component" value="Unassembled WGS sequence"/>
</dbReference>
<dbReference type="PANTHER" id="PTHR34596:SF2">
    <property type="entry name" value="CHITOPORIN"/>
    <property type="match status" value="1"/>
</dbReference>
<dbReference type="InterPro" id="IPR023614">
    <property type="entry name" value="Porin_dom_sf"/>
</dbReference>
<dbReference type="Proteomes" id="UP000045039">
    <property type="component" value="Unassembled WGS sequence"/>
</dbReference>
<evidence type="ECO:0000313" key="4">
    <source>
        <dbReference type="EMBL" id="CRO68200.1"/>
    </source>
</evidence>